<evidence type="ECO:0000256" key="1">
    <source>
        <dbReference type="SAM" id="Coils"/>
    </source>
</evidence>
<protein>
    <submittedName>
        <fullName evidence="3">Uncharacterized protein</fullName>
    </submittedName>
</protein>
<keyword evidence="4" id="KW-1185">Reference proteome</keyword>
<dbReference type="EMBL" id="KZ270111">
    <property type="protein sequence ID" value="OZC06435.1"/>
    <property type="molecule type" value="Genomic_DNA"/>
</dbReference>
<proteinExistence type="predicted"/>
<evidence type="ECO:0000256" key="2">
    <source>
        <dbReference type="SAM" id="MobiDB-lite"/>
    </source>
</evidence>
<reference evidence="3 4" key="1">
    <citation type="submission" date="2015-12" db="EMBL/GenBank/DDBJ databases">
        <title>Draft genome of the nematode, Onchocerca flexuosa.</title>
        <authorList>
            <person name="Mitreva M."/>
        </authorList>
    </citation>
    <scope>NUCLEOTIDE SEQUENCE [LARGE SCALE GENOMIC DNA]</scope>
    <source>
        <strain evidence="3">Red Deer</strain>
    </source>
</reference>
<dbReference type="AlphaFoldDB" id="A0A238BP64"/>
<evidence type="ECO:0000313" key="4">
    <source>
        <dbReference type="Proteomes" id="UP000242913"/>
    </source>
</evidence>
<feature type="coiled-coil region" evidence="1">
    <location>
        <begin position="6"/>
        <end position="41"/>
    </location>
</feature>
<organism evidence="3 4">
    <name type="scientific">Onchocerca flexuosa</name>
    <dbReference type="NCBI Taxonomy" id="387005"/>
    <lineage>
        <taxon>Eukaryota</taxon>
        <taxon>Metazoa</taxon>
        <taxon>Ecdysozoa</taxon>
        <taxon>Nematoda</taxon>
        <taxon>Chromadorea</taxon>
        <taxon>Rhabditida</taxon>
        <taxon>Spirurina</taxon>
        <taxon>Spiruromorpha</taxon>
        <taxon>Filarioidea</taxon>
        <taxon>Onchocercidae</taxon>
        <taxon>Onchocerca</taxon>
    </lineage>
</organism>
<feature type="region of interest" description="Disordered" evidence="2">
    <location>
        <begin position="53"/>
        <end position="72"/>
    </location>
</feature>
<sequence length="185" mass="21854">MEKHLMAKKIAEVEKILQTMNNATNKIIIEMNNRIDNLNQNWQKRLQYHNEKWKNDKHTTHSTSVTETRSSRDIQIESSRNVSDAIRQTERRLFEITDRLASVEKMEQKLEEIIKILKRRPYNQSEIITSPIDNLQISESENVDLTRLTRSMPNGSISNIPHFYGVIEMTETYFMVLSISFEKEI</sequence>
<feature type="non-terminal residue" evidence="3">
    <location>
        <position position="185"/>
    </location>
</feature>
<gene>
    <name evidence="3" type="ORF">X798_06580</name>
</gene>
<dbReference type="Proteomes" id="UP000242913">
    <property type="component" value="Unassembled WGS sequence"/>
</dbReference>
<name>A0A238BP64_9BILA</name>
<accession>A0A238BP64</accession>
<keyword evidence="1" id="KW-0175">Coiled coil</keyword>
<dbReference type="OrthoDB" id="5838447at2759"/>
<evidence type="ECO:0000313" key="3">
    <source>
        <dbReference type="EMBL" id="OZC06435.1"/>
    </source>
</evidence>